<dbReference type="Pfam" id="PF10411">
    <property type="entry name" value="DsbC_N"/>
    <property type="match status" value="1"/>
</dbReference>
<dbReference type="InterPro" id="IPR033954">
    <property type="entry name" value="DiS-bond_Isoase_DsbC/G"/>
</dbReference>
<organism evidence="10 11">
    <name type="scientific">Ectothiorhodospira magna</name>
    <dbReference type="NCBI Taxonomy" id="867345"/>
    <lineage>
        <taxon>Bacteria</taxon>
        <taxon>Pseudomonadati</taxon>
        <taxon>Pseudomonadota</taxon>
        <taxon>Gammaproteobacteria</taxon>
        <taxon>Chromatiales</taxon>
        <taxon>Ectothiorhodospiraceae</taxon>
        <taxon>Ectothiorhodospira</taxon>
    </lineage>
</organism>
<dbReference type="AlphaFoldDB" id="A0A1H8YWT2"/>
<dbReference type="Pfam" id="PF13098">
    <property type="entry name" value="Thioredoxin_2"/>
    <property type="match status" value="1"/>
</dbReference>
<comment type="subcellular location">
    <subcellularLocation>
        <location evidence="1 7">Periplasm</location>
    </subcellularLocation>
</comment>
<evidence type="ECO:0000256" key="3">
    <source>
        <dbReference type="ARBA" id="ARBA00022729"/>
    </source>
</evidence>
<evidence type="ECO:0000256" key="7">
    <source>
        <dbReference type="RuleBase" id="RU364038"/>
    </source>
</evidence>
<evidence type="ECO:0000256" key="5">
    <source>
        <dbReference type="ARBA" id="ARBA00023157"/>
    </source>
</evidence>
<dbReference type="Gene3D" id="3.40.30.10">
    <property type="entry name" value="Glutaredoxin"/>
    <property type="match status" value="1"/>
</dbReference>
<accession>A0A1H8YWT2</accession>
<comment type="function">
    <text evidence="7">Required for disulfide bond formation in some periplasmic proteins. Acts by transferring its disulfide bond to other proteins and is reduced in the process.</text>
</comment>
<gene>
    <name evidence="10" type="ORF">SAMN05421693_10125</name>
</gene>
<dbReference type="Gene3D" id="3.10.450.70">
    <property type="entry name" value="Disulphide bond isomerase, DsbC/G, N-terminal"/>
    <property type="match status" value="1"/>
</dbReference>
<dbReference type="CDD" id="cd03020">
    <property type="entry name" value="DsbA_DsbC_DsbG"/>
    <property type="match status" value="1"/>
</dbReference>
<sequence length="277" mass="30631">MVPIIPGGEPLTGSRYHDTPFWNCPIINRVILMPRHVLILILTALLAAPAVAAADAQVLQHLKERVSILVPSVEPDSIRETPIKGLYEVRYGAQLFYISRDGDYVVDGELVELDSRRSLTAVARSEGRREMLAGMDQAGMVVYPPKGDTQHVITIFTDVDCPYCRRLHEEVPALNAQGVEVRYLMFPRTGEGSATFRKMVSIWCADDRASAMNQVKQGQSIETKTCETPVRDHVIMGQMMGINGTPAILLDSGDLVPGYRTADDLMEMIGHVKAVTR</sequence>
<evidence type="ECO:0000313" key="11">
    <source>
        <dbReference type="Proteomes" id="UP000199496"/>
    </source>
</evidence>
<proteinExistence type="inferred from homology"/>
<dbReference type="EMBL" id="FOFO01000001">
    <property type="protein sequence ID" value="SEP56566.1"/>
    <property type="molecule type" value="Genomic_DNA"/>
</dbReference>
<dbReference type="PANTHER" id="PTHR35272">
    <property type="entry name" value="THIOL:DISULFIDE INTERCHANGE PROTEIN DSBC-RELATED"/>
    <property type="match status" value="1"/>
</dbReference>
<evidence type="ECO:0000259" key="8">
    <source>
        <dbReference type="Pfam" id="PF10411"/>
    </source>
</evidence>
<keyword evidence="4 7" id="KW-0574">Periplasm</keyword>
<evidence type="ECO:0000256" key="1">
    <source>
        <dbReference type="ARBA" id="ARBA00004418"/>
    </source>
</evidence>
<dbReference type="InterPro" id="IPR036249">
    <property type="entry name" value="Thioredoxin-like_sf"/>
</dbReference>
<evidence type="ECO:0000313" key="10">
    <source>
        <dbReference type="EMBL" id="SEP56566.1"/>
    </source>
</evidence>
<dbReference type="PANTHER" id="PTHR35272:SF3">
    <property type="entry name" value="THIOL:DISULFIDE INTERCHANGE PROTEIN DSBC"/>
    <property type="match status" value="1"/>
</dbReference>
<evidence type="ECO:0000256" key="6">
    <source>
        <dbReference type="ARBA" id="ARBA00023284"/>
    </source>
</evidence>
<feature type="domain" description="Disulphide bond isomerase DsbC/G N-terminal" evidence="8">
    <location>
        <begin position="50"/>
        <end position="121"/>
    </location>
</feature>
<evidence type="ECO:0000256" key="4">
    <source>
        <dbReference type="ARBA" id="ARBA00022764"/>
    </source>
</evidence>
<dbReference type="InterPro" id="IPR051470">
    <property type="entry name" value="Thiol:disulfide_interchange"/>
</dbReference>
<evidence type="ECO:0000256" key="2">
    <source>
        <dbReference type="ARBA" id="ARBA00009813"/>
    </source>
</evidence>
<dbReference type="SUPFAM" id="SSF54423">
    <property type="entry name" value="DsbC/DsbG N-terminal domain-like"/>
    <property type="match status" value="1"/>
</dbReference>
<dbReference type="SUPFAM" id="SSF52833">
    <property type="entry name" value="Thioredoxin-like"/>
    <property type="match status" value="1"/>
</dbReference>
<comment type="similarity">
    <text evidence="2 7">Belongs to the thioredoxin family. DsbC subfamily.</text>
</comment>
<reference evidence="11" key="1">
    <citation type="submission" date="2016-10" db="EMBL/GenBank/DDBJ databases">
        <authorList>
            <person name="Varghese N."/>
            <person name="Submissions S."/>
        </authorList>
    </citation>
    <scope>NUCLEOTIDE SEQUENCE [LARGE SCALE GENOMIC DNA]</scope>
    <source>
        <strain evidence="11">B7-7</strain>
    </source>
</reference>
<keyword evidence="11" id="KW-1185">Reference proteome</keyword>
<keyword evidence="6 7" id="KW-0676">Redox-active center</keyword>
<dbReference type="Proteomes" id="UP000199496">
    <property type="component" value="Unassembled WGS sequence"/>
</dbReference>
<dbReference type="GO" id="GO:0042597">
    <property type="term" value="C:periplasmic space"/>
    <property type="evidence" value="ECO:0007669"/>
    <property type="project" value="UniProtKB-SubCell"/>
</dbReference>
<keyword evidence="5" id="KW-1015">Disulfide bond</keyword>
<dbReference type="InterPro" id="IPR009094">
    <property type="entry name" value="DiS-bond_isomerase_DsbC/G_N_sf"/>
</dbReference>
<dbReference type="STRING" id="867345.SAMN05421693_10125"/>
<dbReference type="InterPro" id="IPR012336">
    <property type="entry name" value="Thioredoxin-like_fold"/>
</dbReference>
<protein>
    <recommendedName>
        <fullName evidence="7">Thiol:disulfide interchange protein</fullName>
    </recommendedName>
</protein>
<name>A0A1H8YWT2_9GAMM</name>
<feature type="domain" description="Thioredoxin-like fold" evidence="9">
    <location>
        <begin position="146"/>
        <end position="267"/>
    </location>
</feature>
<keyword evidence="3 7" id="KW-0732">Signal</keyword>
<dbReference type="InterPro" id="IPR018950">
    <property type="entry name" value="DiS-bond_isomerase_DsbC/G_N"/>
</dbReference>
<evidence type="ECO:0000259" key="9">
    <source>
        <dbReference type="Pfam" id="PF13098"/>
    </source>
</evidence>